<evidence type="ECO:0000256" key="1">
    <source>
        <dbReference type="SAM" id="MobiDB-lite"/>
    </source>
</evidence>
<name>A0A0F9ERD3_9ZZZZ</name>
<feature type="region of interest" description="Disordered" evidence="1">
    <location>
        <begin position="142"/>
        <end position="172"/>
    </location>
</feature>
<dbReference type="AlphaFoldDB" id="A0A0F9ERD3"/>
<sequence length="172" mass="19525">ESPDVVWPRIGTPVEVNFKYNIYQIPEAIKRQMQAAGDGIRTRGQGRADITIRIYDANGNEVTSKEEVFNPDGFKQGSFFPKTSELPEGGTIRYSFEASTTQRNVLVVEGEWVVRTLFSHETRFRRAAETYIMPPADAWKYRQGLGDSDKGLGNSERDDDDKEKGKKKKDDN</sequence>
<reference evidence="2" key="1">
    <citation type="journal article" date="2015" name="Nature">
        <title>Complex archaea that bridge the gap between prokaryotes and eukaryotes.</title>
        <authorList>
            <person name="Spang A."/>
            <person name="Saw J.H."/>
            <person name="Jorgensen S.L."/>
            <person name="Zaremba-Niedzwiedzka K."/>
            <person name="Martijn J."/>
            <person name="Lind A.E."/>
            <person name="van Eijk R."/>
            <person name="Schleper C."/>
            <person name="Guy L."/>
            <person name="Ettema T.J."/>
        </authorList>
    </citation>
    <scope>NUCLEOTIDE SEQUENCE</scope>
</reference>
<feature type="compositionally biased region" description="Basic and acidic residues" evidence="1">
    <location>
        <begin position="162"/>
        <end position="172"/>
    </location>
</feature>
<protein>
    <submittedName>
        <fullName evidence="2">Uncharacterized protein</fullName>
    </submittedName>
</protein>
<feature type="non-terminal residue" evidence="2">
    <location>
        <position position="1"/>
    </location>
</feature>
<proteinExistence type="predicted"/>
<dbReference type="EMBL" id="LAZR01033667">
    <property type="protein sequence ID" value="KKL47435.1"/>
    <property type="molecule type" value="Genomic_DNA"/>
</dbReference>
<evidence type="ECO:0000313" key="2">
    <source>
        <dbReference type="EMBL" id="KKL47435.1"/>
    </source>
</evidence>
<organism evidence="2">
    <name type="scientific">marine sediment metagenome</name>
    <dbReference type="NCBI Taxonomy" id="412755"/>
    <lineage>
        <taxon>unclassified sequences</taxon>
        <taxon>metagenomes</taxon>
        <taxon>ecological metagenomes</taxon>
    </lineage>
</organism>
<gene>
    <name evidence="2" type="ORF">LCGC14_2335590</name>
</gene>
<accession>A0A0F9ERD3</accession>
<comment type="caution">
    <text evidence="2">The sequence shown here is derived from an EMBL/GenBank/DDBJ whole genome shotgun (WGS) entry which is preliminary data.</text>
</comment>